<evidence type="ECO:0000313" key="2">
    <source>
        <dbReference type="EMBL" id="MDD0816570.1"/>
    </source>
</evidence>
<evidence type="ECO:0000259" key="1">
    <source>
        <dbReference type="Pfam" id="PF05050"/>
    </source>
</evidence>
<dbReference type="InterPro" id="IPR006342">
    <property type="entry name" value="FkbM_mtfrase"/>
</dbReference>
<dbReference type="EMBL" id="JAQSIO010000008">
    <property type="protein sequence ID" value="MDD0816570.1"/>
    <property type="molecule type" value="Genomic_DNA"/>
</dbReference>
<comment type="caution">
    <text evidence="2">The sequence shown here is derived from an EMBL/GenBank/DDBJ whole genome shotgun (WGS) entry which is preliminary data.</text>
</comment>
<evidence type="ECO:0000313" key="3">
    <source>
        <dbReference type="Proteomes" id="UP001528672"/>
    </source>
</evidence>
<organism evidence="2 3">
    <name type="scientific">Curvibacter microcysteis</name>
    <dbReference type="NCBI Taxonomy" id="3026419"/>
    <lineage>
        <taxon>Bacteria</taxon>
        <taxon>Pseudomonadati</taxon>
        <taxon>Pseudomonadota</taxon>
        <taxon>Betaproteobacteria</taxon>
        <taxon>Burkholderiales</taxon>
        <taxon>Comamonadaceae</taxon>
        <taxon>Curvibacter</taxon>
    </lineage>
</organism>
<dbReference type="Proteomes" id="UP001528672">
    <property type="component" value="Unassembled WGS sequence"/>
</dbReference>
<feature type="domain" description="Methyltransferase FkbM" evidence="1">
    <location>
        <begin position="181"/>
        <end position="317"/>
    </location>
</feature>
<sequence>MFTALPGTVQDFYISILSASIQALKMNTYFDNFDKQRYNTDGVDRSGVFEVGSRVFYFDWFYRHHSDLFRAYSALSNDDSKLLYMFLVSYRLAGHHSVKIPVDYLFKPQEYAAYQALEQGVESQLALTGMFGKLKHYDFEYEGHQYKIDCLGLEYYLFRRQYFYEKNGVVVAPQAGDHVIDGGACTGDTALVFSNAVGPSGRVYAFDPVAEHLELMGHNCQQFPLPNVKPMPYGLSNRDVDCPPIVVNKYSPGFRTTQQQVPLRSIDSLVRSGEIERVDYIKMDIEGSEMEALQGAHESITRFQPKLGISLYHNPNDLFEIVLHIQRTYPFYQLYVDHYTIHEEETVLYCIAPERVVKA</sequence>
<accession>A0ABT5MMW2</accession>
<dbReference type="PANTHER" id="PTHR34203">
    <property type="entry name" value="METHYLTRANSFERASE, FKBM FAMILY PROTEIN"/>
    <property type="match status" value="1"/>
</dbReference>
<dbReference type="NCBIfam" id="TIGR01444">
    <property type="entry name" value="fkbM_fam"/>
    <property type="match status" value="1"/>
</dbReference>
<gene>
    <name evidence="2" type="ORF">PSQ39_18165</name>
</gene>
<keyword evidence="3" id="KW-1185">Reference proteome</keyword>
<keyword evidence="2" id="KW-0489">Methyltransferase</keyword>
<dbReference type="InterPro" id="IPR029063">
    <property type="entry name" value="SAM-dependent_MTases_sf"/>
</dbReference>
<dbReference type="GO" id="GO:0032259">
    <property type="term" value="P:methylation"/>
    <property type="evidence" value="ECO:0007669"/>
    <property type="project" value="UniProtKB-KW"/>
</dbReference>
<name>A0ABT5MMW2_9BURK</name>
<proteinExistence type="predicted"/>
<dbReference type="Gene3D" id="3.40.50.150">
    <property type="entry name" value="Vaccinia Virus protein VP39"/>
    <property type="match status" value="1"/>
</dbReference>
<dbReference type="Pfam" id="PF05050">
    <property type="entry name" value="Methyltransf_21"/>
    <property type="match status" value="1"/>
</dbReference>
<dbReference type="RefSeq" id="WP_273928445.1">
    <property type="nucleotide sequence ID" value="NZ_JAQSIO010000008.1"/>
</dbReference>
<dbReference type="GO" id="GO:0008168">
    <property type="term" value="F:methyltransferase activity"/>
    <property type="evidence" value="ECO:0007669"/>
    <property type="project" value="UniProtKB-KW"/>
</dbReference>
<dbReference type="InterPro" id="IPR052514">
    <property type="entry name" value="SAM-dependent_MTase"/>
</dbReference>
<dbReference type="SUPFAM" id="SSF53335">
    <property type="entry name" value="S-adenosyl-L-methionine-dependent methyltransferases"/>
    <property type="match status" value="1"/>
</dbReference>
<protein>
    <submittedName>
        <fullName evidence="2">FkbM family methyltransferase</fullName>
    </submittedName>
</protein>
<keyword evidence="2" id="KW-0808">Transferase</keyword>
<dbReference type="PANTHER" id="PTHR34203:SF15">
    <property type="entry name" value="SLL1173 PROTEIN"/>
    <property type="match status" value="1"/>
</dbReference>
<reference evidence="2 3" key="1">
    <citation type="submission" date="2023-02" db="EMBL/GenBank/DDBJ databases">
        <title>Bacterial whole genome sequence for Curvibacter sp. HBC28.</title>
        <authorList>
            <person name="Le V."/>
            <person name="Ko S.-R."/>
            <person name="Ahn C.-Y."/>
            <person name="Oh H.-M."/>
        </authorList>
    </citation>
    <scope>NUCLEOTIDE SEQUENCE [LARGE SCALE GENOMIC DNA]</scope>
    <source>
        <strain evidence="2 3">HBC28</strain>
    </source>
</reference>